<dbReference type="InParanoid" id="D7G307"/>
<evidence type="ECO:0000313" key="2">
    <source>
        <dbReference type="Proteomes" id="UP000002630"/>
    </source>
</evidence>
<protein>
    <submittedName>
        <fullName evidence="1">Uncharacterized protein</fullName>
    </submittedName>
</protein>
<sequence>MFPENLPFEPFTWSNKDRTQAVVPRLPAAYNQRELGPAGNLALFRLGGY</sequence>
<dbReference type="AlphaFoldDB" id="D7G307"/>
<keyword evidence="2" id="KW-1185">Reference proteome</keyword>
<dbReference type="EMBL" id="FN648696">
    <property type="protein sequence ID" value="CBJ48864.1"/>
    <property type="molecule type" value="Genomic_DNA"/>
</dbReference>
<accession>D7G307</accession>
<name>D7G307_ECTSI</name>
<organism evidence="1 2">
    <name type="scientific">Ectocarpus siliculosus</name>
    <name type="common">Brown alga</name>
    <name type="synonym">Conferva siliculosa</name>
    <dbReference type="NCBI Taxonomy" id="2880"/>
    <lineage>
        <taxon>Eukaryota</taxon>
        <taxon>Sar</taxon>
        <taxon>Stramenopiles</taxon>
        <taxon>Ochrophyta</taxon>
        <taxon>PX clade</taxon>
        <taxon>Phaeophyceae</taxon>
        <taxon>Ectocarpales</taxon>
        <taxon>Ectocarpaceae</taxon>
        <taxon>Ectocarpus</taxon>
    </lineage>
</organism>
<proteinExistence type="predicted"/>
<gene>
    <name evidence="1" type="ORF">Esi_0049_0128</name>
</gene>
<reference evidence="1 2" key="1">
    <citation type="journal article" date="2010" name="Nature">
        <title>The Ectocarpus genome and the independent evolution of multicellularity in brown algae.</title>
        <authorList>
            <person name="Cock J.M."/>
            <person name="Sterck L."/>
            <person name="Rouze P."/>
            <person name="Scornet D."/>
            <person name="Allen A.E."/>
            <person name="Amoutzias G."/>
            <person name="Anthouard V."/>
            <person name="Artiguenave F."/>
            <person name="Aury J.M."/>
            <person name="Badger J.H."/>
            <person name="Beszteri B."/>
            <person name="Billiau K."/>
            <person name="Bonnet E."/>
            <person name="Bothwell J.H."/>
            <person name="Bowler C."/>
            <person name="Boyen C."/>
            <person name="Brownlee C."/>
            <person name="Carrano C.J."/>
            <person name="Charrier B."/>
            <person name="Cho G.Y."/>
            <person name="Coelho S.M."/>
            <person name="Collen J."/>
            <person name="Corre E."/>
            <person name="Da Silva C."/>
            <person name="Delage L."/>
            <person name="Delaroque N."/>
            <person name="Dittami S.M."/>
            <person name="Doulbeau S."/>
            <person name="Elias M."/>
            <person name="Farnham G."/>
            <person name="Gachon C.M."/>
            <person name="Gschloessl B."/>
            <person name="Heesch S."/>
            <person name="Jabbari K."/>
            <person name="Jubin C."/>
            <person name="Kawai H."/>
            <person name="Kimura K."/>
            <person name="Kloareg B."/>
            <person name="Kupper F.C."/>
            <person name="Lang D."/>
            <person name="Le Bail A."/>
            <person name="Leblanc C."/>
            <person name="Lerouge P."/>
            <person name="Lohr M."/>
            <person name="Lopez P.J."/>
            <person name="Martens C."/>
            <person name="Maumus F."/>
            <person name="Michel G."/>
            <person name="Miranda-Saavedra D."/>
            <person name="Morales J."/>
            <person name="Moreau H."/>
            <person name="Motomura T."/>
            <person name="Nagasato C."/>
            <person name="Napoli C.A."/>
            <person name="Nelson D.R."/>
            <person name="Nyvall-Collen P."/>
            <person name="Peters A.F."/>
            <person name="Pommier C."/>
            <person name="Potin P."/>
            <person name="Poulain J."/>
            <person name="Quesneville H."/>
            <person name="Read B."/>
            <person name="Rensing S.A."/>
            <person name="Ritter A."/>
            <person name="Rousvoal S."/>
            <person name="Samanta M."/>
            <person name="Samson G."/>
            <person name="Schroeder D.C."/>
            <person name="Segurens B."/>
            <person name="Strittmatter M."/>
            <person name="Tonon T."/>
            <person name="Tregear J.W."/>
            <person name="Valentin K."/>
            <person name="von Dassow P."/>
            <person name="Yamagishi T."/>
            <person name="Van de Peer Y."/>
            <person name="Wincker P."/>
        </authorList>
    </citation>
    <scope>NUCLEOTIDE SEQUENCE [LARGE SCALE GENOMIC DNA]</scope>
    <source>
        <strain evidence="2">Ec32 / CCAP1310/4</strain>
    </source>
</reference>
<dbReference type="EMBL" id="FN649739">
    <property type="protein sequence ID" value="CBJ48864.1"/>
    <property type="molecule type" value="Genomic_DNA"/>
</dbReference>
<dbReference type="Proteomes" id="UP000002630">
    <property type="component" value="Linkage Group LG14"/>
</dbReference>
<evidence type="ECO:0000313" key="1">
    <source>
        <dbReference type="EMBL" id="CBJ48864.1"/>
    </source>
</evidence>